<comment type="similarity">
    <text evidence="1">Belongs to the interleukin-1 receptor family.</text>
</comment>
<evidence type="ECO:0000259" key="5">
    <source>
        <dbReference type="PROSITE" id="PS50104"/>
    </source>
</evidence>
<evidence type="ECO:0000256" key="3">
    <source>
        <dbReference type="ARBA" id="ARBA00023180"/>
    </source>
</evidence>
<evidence type="ECO:0000256" key="1">
    <source>
        <dbReference type="ARBA" id="ARBA00009752"/>
    </source>
</evidence>
<dbReference type="Pfam" id="PF01582">
    <property type="entry name" value="TIR"/>
    <property type="match status" value="1"/>
</dbReference>
<organism evidence="7 8">
    <name type="scientific">Gekko japonicus</name>
    <name type="common">Schlegel's Japanese gecko</name>
    <dbReference type="NCBI Taxonomy" id="146911"/>
    <lineage>
        <taxon>Eukaryota</taxon>
        <taxon>Metazoa</taxon>
        <taxon>Chordata</taxon>
        <taxon>Craniata</taxon>
        <taxon>Vertebrata</taxon>
        <taxon>Euteleostomi</taxon>
        <taxon>Lepidosauria</taxon>
        <taxon>Squamata</taxon>
        <taxon>Bifurcata</taxon>
        <taxon>Gekkota</taxon>
        <taxon>Gekkonidae</taxon>
        <taxon>Gekkoninae</taxon>
        <taxon>Gekko</taxon>
    </lineage>
</organism>
<evidence type="ECO:0000313" key="8">
    <source>
        <dbReference type="RefSeq" id="XP_015266386.1"/>
    </source>
</evidence>
<dbReference type="PANTHER" id="PTHR11890">
    <property type="entry name" value="INTERLEUKIN-1 RECEPTOR FAMILY MEMBER"/>
    <property type="match status" value="1"/>
</dbReference>
<dbReference type="InterPro" id="IPR036179">
    <property type="entry name" value="Ig-like_dom_sf"/>
</dbReference>
<dbReference type="SUPFAM" id="SSF48726">
    <property type="entry name" value="Immunoglobulin"/>
    <property type="match status" value="1"/>
</dbReference>
<evidence type="ECO:0000256" key="4">
    <source>
        <dbReference type="ARBA" id="ARBA00023319"/>
    </source>
</evidence>
<accession>A0ABM1JY49</accession>
<dbReference type="GeneID" id="107110164"/>
<dbReference type="Proteomes" id="UP000694871">
    <property type="component" value="Unplaced"/>
</dbReference>
<keyword evidence="4" id="KW-0393">Immunoglobulin domain</keyword>
<dbReference type="SMART" id="SM00255">
    <property type="entry name" value="TIR"/>
    <property type="match status" value="1"/>
</dbReference>
<dbReference type="InterPro" id="IPR007110">
    <property type="entry name" value="Ig-like_dom"/>
</dbReference>
<name>A0ABM1JY49_GEKJA</name>
<feature type="domain" description="TIR" evidence="5">
    <location>
        <begin position="127"/>
        <end position="279"/>
    </location>
</feature>
<evidence type="ECO:0000259" key="6">
    <source>
        <dbReference type="PROSITE" id="PS50835"/>
    </source>
</evidence>
<dbReference type="Gene3D" id="3.40.50.10140">
    <property type="entry name" value="Toll/interleukin-1 receptor homology (TIR) domain"/>
    <property type="match status" value="1"/>
</dbReference>
<keyword evidence="7" id="KW-1185">Reference proteome</keyword>
<dbReference type="InterPro" id="IPR013783">
    <property type="entry name" value="Ig-like_fold"/>
</dbReference>
<dbReference type="PRINTS" id="PR01537">
    <property type="entry name" value="INTRLKN1R1F"/>
</dbReference>
<dbReference type="RefSeq" id="XP_015266386.1">
    <property type="nucleotide sequence ID" value="XM_015410900.1"/>
</dbReference>
<reference evidence="8" key="1">
    <citation type="submission" date="2025-08" db="UniProtKB">
        <authorList>
            <consortium name="RefSeq"/>
        </authorList>
    </citation>
    <scope>IDENTIFICATION</scope>
</reference>
<dbReference type="Gene3D" id="2.60.40.10">
    <property type="entry name" value="Immunoglobulins"/>
    <property type="match status" value="1"/>
</dbReference>
<dbReference type="SUPFAM" id="SSF52200">
    <property type="entry name" value="Toll/Interleukin receptor TIR domain"/>
    <property type="match status" value="1"/>
</dbReference>
<dbReference type="InterPro" id="IPR000157">
    <property type="entry name" value="TIR_dom"/>
</dbReference>
<dbReference type="PANTHER" id="PTHR11890:SF23">
    <property type="entry name" value="INTERLEUKIN-18 RECEPTOR ACCESSORY PROTEIN"/>
    <property type="match status" value="1"/>
</dbReference>
<evidence type="ECO:0000313" key="7">
    <source>
        <dbReference type="Proteomes" id="UP000694871"/>
    </source>
</evidence>
<sequence>MYKFSTVTRNVSLAPFALLKPLHGSAVQFHTFLVLLKGQPLELKCQVKFGFHSNASSLIQWYRQKKLVYENRFFPNELGDETFVDTFRLEEVTKKDLRTVFVCLAKNSVGESVGQFRLKRRKKPDNKEFDAFVSYAKPDFPESDPMSLSEEQFALEVLPQILENKYGYKLCFIERDILPGGAYTDDVVNAVKRSRRTVVILSPSYVNGPAMFELEAAVKTALEFTTTKLILVEFMPCQEPESLPCKVKKALRILPRITWKMSTSPAGNKHFWKRLHYHMPVKRIKRTEDKSLHTFLPLVTGLDSRRPPH</sequence>
<proteinExistence type="inferred from homology"/>
<evidence type="ECO:0000256" key="2">
    <source>
        <dbReference type="ARBA" id="ARBA00023157"/>
    </source>
</evidence>
<gene>
    <name evidence="8" type="primary">IL18RAP</name>
</gene>
<keyword evidence="8" id="KW-0675">Receptor</keyword>
<keyword evidence="3" id="KW-0325">Glycoprotein</keyword>
<dbReference type="InterPro" id="IPR015621">
    <property type="entry name" value="IL-1_rcpt_fam"/>
</dbReference>
<dbReference type="InterPro" id="IPR035897">
    <property type="entry name" value="Toll_tir_struct_dom_sf"/>
</dbReference>
<protein>
    <submittedName>
        <fullName evidence="8">Interleukin-18 receptor accessory protein</fullName>
    </submittedName>
</protein>
<dbReference type="PROSITE" id="PS50104">
    <property type="entry name" value="TIR"/>
    <property type="match status" value="1"/>
</dbReference>
<keyword evidence="2" id="KW-1015">Disulfide bond</keyword>
<dbReference type="PROSITE" id="PS50835">
    <property type="entry name" value="IG_LIKE"/>
    <property type="match status" value="1"/>
</dbReference>
<feature type="domain" description="Ig-like" evidence="6">
    <location>
        <begin position="15"/>
        <end position="114"/>
    </location>
</feature>